<evidence type="ECO:0000256" key="5">
    <source>
        <dbReference type="ARBA" id="ARBA00022679"/>
    </source>
</evidence>
<evidence type="ECO:0000256" key="8">
    <source>
        <dbReference type="ARBA" id="ARBA00079776"/>
    </source>
</evidence>
<dbReference type="EMBL" id="BKZQ01000015">
    <property type="protein sequence ID" value="GER70139.1"/>
    <property type="molecule type" value="Genomic_DNA"/>
</dbReference>
<dbReference type="InterPro" id="IPR014777">
    <property type="entry name" value="4pyrrole_Mease_sub1"/>
</dbReference>
<comment type="similarity">
    <text evidence="1 9">Belongs to the precorrin methyltransferase family.</text>
</comment>
<dbReference type="InterPro" id="IPR050161">
    <property type="entry name" value="Siro_Cobalamin_biosynth"/>
</dbReference>
<dbReference type="PROSITE" id="PS00839">
    <property type="entry name" value="SUMT_1"/>
    <property type="match status" value="1"/>
</dbReference>
<organism evidence="11 12">
    <name type="scientific">Weizmannia acidilactici</name>
    <dbReference type="NCBI Taxonomy" id="2607726"/>
    <lineage>
        <taxon>Bacteria</taxon>
        <taxon>Bacillati</taxon>
        <taxon>Bacillota</taxon>
        <taxon>Bacilli</taxon>
        <taxon>Bacillales</taxon>
        <taxon>Bacillaceae</taxon>
        <taxon>Heyndrickxia</taxon>
    </lineage>
</organism>
<dbReference type="InterPro" id="IPR035996">
    <property type="entry name" value="4pyrrol_Methylase_sf"/>
</dbReference>
<protein>
    <recommendedName>
        <fullName evidence="3">Uroporphyrinogen-III C-methyltransferase</fullName>
        <ecNumber evidence="2">2.1.1.107</ecNumber>
    </recommendedName>
    <alternativeName>
        <fullName evidence="8">Uroporphyrinogen III methylase</fullName>
    </alternativeName>
</protein>
<sequence length="251" mass="27125">MRKVYLVGAGPGDPELITVKGLRAIREAEVILYDRLVNPELLKEAKKDAELIYCGKKPNAHMMTQEMINHLLCHFANQGKTVVRLKGGDPFIFGRGGEEAQSLVKKHIPFEIVPGITAGSAAPAYAGIPLTHRSLSASVAFVAGVSKEGGDLDAYWSKYAGIDTLCIYMGVKNLPLICAQLIKHGKPAGTPAALIHWGTTKKQETVTGTLENISEKAAALRNPSLLIIGEVVKLRSELKWFEHQAAAVYTG</sequence>
<dbReference type="NCBIfam" id="NF004790">
    <property type="entry name" value="PRK06136.1"/>
    <property type="match status" value="1"/>
</dbReference>
<dbReference type="SUPFAM" id="SSF53790">
    <property type="entry name" value="Tetrapyrrole methylase"/>
    <property type="match status" value="1"/>
</dbReference>
<dbReference type="PROSITE" id="PS00840">
    <property type="entry name" value="SUMT_2"/>
    <property type="match status" value="1"/>
</dbReference>
<dbReference type="FunFam" id="3.40.1010.10:FF:000001">
    <property type="entry name" value="Siroheme synthase"/>
    <property type="match status" value="1"/>
</dbReference>
<dbReference type="Pfam" id="PF00590">
    <property type="entry name" value="TP_methylase"/>
    <property type="match status" value="1"/>
</dbReference>
<evidence type="ECO:0000256" key="4">
    <source>
        <dbReference type="ARBA" id="ARBA00022603"/>
    </source>
</evidence>
<dbReference type="GO" id="GO:0004851">
    <property type="term" value="F:uroporphyrin-III C-methyltransferase activity"/>
    <property type="evidence" value="ECO:0007669"/>
    <property type="project" value="UniProtKB-EC"/>
</dbReference>
<evidence type="ECO:0000256" key="9">
    <source>
        <dbReference type="RuleBase" id="RU003960"/>
    </source>
</evidence>
<dbReference type="GO" id="GO:0019354">
    <property type="term" value="P:siroheme biosynthetic process"/>
    <property type="evidence" value="ECO:0007669"/>
    <property type="project" value="InterPro"/>
</dbReference>
<dbReference type="InterPro" id="IPR014776">
    <property type="entry name" value="4pyrrole_Mease_sub2"/>
</dbReference>
<dbReference type="Gene3D" id="3.40.1010.10">
    <property type="entry name" value="Cobalt-precorrin-4 Transmethylase, Domain 1"/>
    <property type="match status" value="1"/>
</dbReference>
<comment type="caution">
    <text evidence="11">The sequence shown here is derived from an EMBL/GenBank/DDBJ whole genome shotgun (WGS) entry which is preliminary data.</text>
</comment>
<dbReference type="GO" id="GO:0032259">
    <property type="term" value="P:methylation"/>
    <property type="evidence" value="ECO:0007669"/>
    <property type="project" value="UniProtKB-KW"/>
</dbReference>
<evidence type="ECO:0000256" key="1">
    <source>
        <dbReference type="ARBA" id="ARBA00005879"/>
    </source>
</evidence>
<name>A0A5J4JFB5_9BACI</name>
<keyword evidence="6" id="KW-0949">S-adenosyl-L-methionine</keyword>
<keyword evidence="7" id="KW-0627">Porphyrin biosynthesis</keyword>
<dbReference type="CDD" id="cd11642">
    <property type="entry name" value="SUMT"/>
    <property type="match status" value="1"/>
</dbReference>
<dbReference type="EC" id="2.1.1.107" evidence="2"/>
<dbReference type="PANTHER" id="PTHR45790">
    <property type="entry name" value="SIROHEME SYNTHASE-RELATED"/>
    <property type="match status" value="1"/>
</dbReference>
<dbReference type="PANTHER" id="PTHR45790:SF3">
    <property type="entry name" value="S-ADENOSYL-L-METHIONINE-DEPENDENT UROPORPHYRINOGEN III METHYLTRANSFERASE, CHLOROPLASTIC"/>
    <property type="match status" value="1"/>
</dbReference>
<keyword evidence="12" id="KW-1185">Reference proteome</keyword>
<evidence type="ECO:0000259" key="10">
    <source>
        <dbReference type="Pfam" id="PF00590"/>
    </source>
</evidence>
<evidence type="ECO:0000256" key="7">
    <source>
        <dbReference type="ARBA" id="ARBA00023244"/>
    </source>
</evidence>
<dbReference type="NCBIfam" id="TIGR01469">
    <property type="entry name" value="cobA_cysG_Cterm"/>
    <property type="match status" value="1"/>
</dbReference>
<evidence type="ECO:0000313" key="11">
    <source>
        <dbReference type="EMBL" id="GER70139.1"/>
    </source>
</evidence>
<feature type="domain" description="Tetrapyrrole methylase" evidence="10">
    <location>
        <begin position="3"/>
        <end position="213"/>
    </location>
</feature>
<dbReference type="Gene3D" id="3.30.950.10">
    <property type="entry name" value="Methyltransferase, Cobalt-precorrin-4 Transmethylase, Domain 2"/>
    <property type="match status" value="1"/>
</dbReference>
<dbReference type="Proteomes" id="UP000391919">
    <property type="component" value="Unassembled WGS sequence"/>
</dbReference>
<accession>A0A5J4JFB5</accession>
<keyword evidence="5 9" id="KW-0808">Transferase</keyword>
<dbReference type="InterPro" id="IPR003043">
    <property type="entry name" value="Uropor_MeTrfase_CS"/>
</dbReference>
<dbReference type="InterPro" id="IPR000878">
    <property type="entry name" value="4pyrrol_Mease"/>
</dbReference>
<gene>
    <name evidence="11" type="ORF">BpJC7_14420</name>
</gene>
<keyword evidence="4 9" id="KW-0489">Methyltransferase</keyword>
<evidence type="ECO:0000256" key="3">
    <source>
        <dbReference type="ARBA" id="ARBA00018323"/>
    </source>
</evidence>
<dbReference type="AlphaFoldDB" id="A0A5J4JFB5"/>
<proteinExistence type="inferred from homology"/>
<evidence type="ECO:0000313" key="12">
    <source>
        <dbReference type="Proteomes" id="UP000391919"/>
    </source>
</evidence>
<dbReference type="FunFam" id="3.30.950.10:FF:000001">
    <property type="entry name" value="Siroheme synthase"/>
    <property type="match status" value="1"/>
</dbReference>
<dbReference type="RefSeq" id="WP_151681661.1">
    <property type="nucleotide sequence ID" value="NZ_BKZP01000011.1"/>
</dbReference>
<evidence type="ECO:0000256" key="6">
    <source>
        <dbReference type="ARBA" id="ARBA00022691"/>
    </source>
</evidence>
<dbReference type="InterPro" id="IPR006366">
    <property type="entry name" value="CobA/CysG_C"/>
</dbReference>
<evidence type="ECO:0000256" key="2">
    <source>
        <dbReference type="ARBA" id="ARBA00012162"/>
    </source>
</evidence>
<reference evidence="11 12" key="1">
    <citation type="submission" date="2019-09" db="EMBL/GenBank/DDBJ databases">
        <title>Draft genome sequence of Bacillus sp. JC-7.</title>
        <authorList>
            <person name="Tanaka N."/>
            <person name="Shiwa Y."/>
            <person name="Fujita N."/>
            <person name="Tanasupawat S."/>
        </authorList>
    </citation>
    <scope>NUCLEOTIDE SEQUENCE [LARGE SCALE GENOMIC DNA]</scope>
    <source>
        <strain evidence="11 12">JC-7</strain>
    </source>
</reference>